<dbReference type="Proteomes" id="UP000886934">
    <property type="component" value="Unassembled WGS sequence"/>
</dbReference>
<dbReference type="AlphaFoldDB" id="A0AA37CUL3"/>
<name>A0AA37CUL3_AERCA</name>
<evidence type="ECO:0000313" key="1">
    <source>
        <dbReference type="EMBL" id="GJA62113.1"/>
    </source>
</evidence>
<gene>
    <name evidence="1" type="ORF">KAM351_07240</name>
</gene>
<organism evidence="1 2">
    <name type="scientific">Aeromonas caviae</name>
    <name type="common">Aeromonas punctata</name>
    <dbReference type="NCBI Taxonomy" id="648"/>
    <lineage>
        <taxon>Bacteria</taxon>
        <taxon>Pseudomonadati</taxon>
        <taxon>Pseudomonadota</taxon>
        <taxon>Gammaproteobacteria</taxon>
        <taxon>Aeromonadales</taxon>
        <taxon>Aeromonadaceae</taxon>
        <taxon>Aeromonas</taxon>
    </lineage>
</organism>
<reference evidence="1" key="1">
    <citation type="submission" date="2021-07" db="EMBL/GenBank/DDBJ databases">
        <title>Draft genome sequence of carbapenem-resistant Aeromonas spp. in Japan.</title>
        <authorList>
            <person name="Maehana S."/>
            <person name="Suzuki M."/>
            <person name="Kitasato H."/>
        </authorList>
    </citation>
    <scope>NUCLEOTIDE SEQUENCE</scope>
    <source>
        <strain evidence="1">KAM351</strain>
    </source>
</reference>
<accession>A0AA37CUL3</accession>
<protein>
    <submittedName>
        <fullName evidence="1">Uncharacterized protein</fullName>
    </submittedName>
</protein>
<proteinExistence type="predicted"/>
<dbReference type="EMBL" id="BPNN01000006">
    <property type="protein sequence ID" value="GJA62113.1"/>
    <property type="molecule type" value="Genomic_DNA"/>
</dbReference>
<comment type="caution">
    <text evidence="1">The sequence shown here is derived from an EMBL/GenBank/DDBJ whole genome shotgun (WGS) entry which is preliminary data.</text>
</comment>
<evidence type="ECO:0000313" key="2">
    <source>
        <dbReference type="Proteomes" id="UP000886934"/>
    </source>
</evidence>
<sequence>MPYTASNQEYACTNHLELDLPRLYWPIPSKIEHYSLPKPRVEPPKPQVGTVLIPLQSAKGQRQRQGRHQG</sequence>